<dbReference type="InterPro" id="IPR001509">
    <property type="entry name" value="Epimerase_deHydtase"/>
</dbReference>
<dbReference type="GO" id="GO:0005737">
    <property type="term" value="C:cytoplasm"/>
    <property type="evidence" value="ECO:0007669"/>
    <property type="project" value="TreeGrafter"/>
</dbReference>
<accession>A0A3D6BMA2</accession>
<evidence type="ECO:0000256" key="1">
    <source>
        <dbReference type="ARBA" id="ARBA00001911"/>
    </source>
</evidence>
<proteinExistence type="predicted"/>
<dbReference type="GO" id="GO:0070403">
    <property type="term" value="F:NAD+ binding"/>
    <property type="evidence" value="ECO:0007669"/>
    <property type="project" value="InterPro"/>
</dbReference>
<dbReference type="GO" id="GO:0042732">
    <property type="term" value="P:D-xylose metabolic process"/>
    <property type="evidence" value="ECO:0007669"/>
    <property type="project" value="InterPro"/>
</dbReference>
<gene>
    <name evidence="6" type="ORF">DHV22_01785</name>
</gene>
<sequence length="339" mass="38451">TIEHEQFKNKTILITGANGLIGGFLSDFFTYLNEQYQYNINLFLTSYSQQSNLKRIPHLLNLPNVNYFSWDCSEKINHELLPSKIDFAFFCSGYGQPSKFLKNNIKTMLINIVGLESLLDYMHHNNGGSLLFLSTSEIYGNAPDEMLPTPEEYGGLYDLHSNRAAYKEAKKVGEVICKEYNTCENMNVRIARVALTYGPGALITDNRVLQEFIFKANNEKQIQMLDEGLAIRNYLYITDSVEILLNILLKGKKIVYNVGGDTEPISIFGIASIIADRFNVDVIKGVTKNKTNTNAPKNVGLSMQRYRNEFTKANNVNLSTGINKTIDWFSFKDIPQNEN</sequence>
<organism evidence="6 7">
    <name type="scientific">Xanthomarina gelatinilytica</name>
    <dbReference type="NCBI Taxonomy" id="1137281"/>
    <lineage>
        <taxon>Bacteria</taxon>
        <taxon>Pseudomonadati</taxon>
        <taxon>Bacteroidota</taxon>
        <taxon>Flavobacteriia</taxon>
        <taxon>Flavobacteriales</taxon>
        <taxon>Flavobacteriaceae</taxon>
        <taxon>Xanthomarina</taxon>
    </lineage>
</organism>
<dbReference type="InterPro" id="IPR044516">
    <property type="entry name" value="UXS-like"/>
</dbReference>
<dbReference type="Pfam" id="PF01370">
    <property type="entry name" value="Epimerase"/>
    <property type="match status" value="1"/>
</dbReference>
<dbReference type="GO" id="GO:0048040">
    <property type="term" value="F:UDP-glucuronate decarboxylase activity"/>
    <property type="evidence" value="ECO:0007669"/>
    <property type="project" value="TreeGrafter"/>
</dbReference>
<dbReference type="Gene3D" id="3.40.50.720">
    <property type="entry name" value="NAD(P)-binding Rossmann-like Domain"/>
    <property type="match status" value="1"/>
</dbReference>
<dbReference type="PANTHER" id="PTHR43078:SF6">
    <property type="entry name" value="UDP-GLUCURONIC ACID DECARBOXYLASE 1"/>
    <property type="match status" value="1"/>
</dbReference>
<feature type="non-terminal residue" evidence="6">
    <location>
        <position position="1"/>
    </location>
</feature>
<dbReference type="AlphaFoldDB" id="A0A3D6BMA2"/>
<dbReference type="Proteomes" id="UP000263268">
    <property type="component" value="Unassembled WGS sequence"/>
</dbReference>
<evidence type="ECO:0000313" key="7">
    <source>
        <dbReference type="Proteomes" id="UP000263268"/>
    </source>
</evidence>
<dbReference type="InterPro" id="IPR036291">
    <property type="entry name" value="NAD(P)-bd_dom_sf"/>
</dbReference>
<dbReference type="SUPFAM" id="SSF51735">
    <property type="entry name" value="NAD(P)-binding Rossmann-fold domains"/>
    <property type="match status" value="1"/>
</dbReference>
<feature type="domain" description="NAD-dependent epimerase/dehydratase" evidence="5">
    <location>
        <begin position="12"/>
        <end position="259"/>
    </location>
</feature>
<reference evidence="6 7" key="1">
    <citation type="journal article" date="2018" name="Nat. Biotechnol.">
        <title>A standardized bacterial taxonomy based on genome phylogeny substantially revises the tree of life.</title>
        <authorList>
            <person name="Parks D.H."/>
            <person name="Chuvochina M."/>
            <person name="Waite D.W."/>
            <person name="Rinke C."/>
            <person name="Skarshewski A."/>
            <person name="Chaumeil P.A."/>
            <person name="Hugenholtz P."/>
        </authorList>
    </citation>
    <scope>NUCLEOTIDE SEQUENCE [LARGE SCALE GENOMIC DNA]</scope>
    <source>
        <strain evidence="6">UBA10227</strain>
    </source>
</reference>
<dbReference type="EMBL" id="DPRK01000026">
    <property type="protein sequence ID" value="HCY80412.1"/>
    <property type="molecule type" value="Genomic_DNA"/>
</dbReference>
<evidence type="ECO:0000259" key="5">
    <source>
        <dbReference type="Pfam" id="PF01370"/>
    </source>
</evidence>
<protein>
    <recommendedName>
        <fullName evidence="5">NAD-dependent epimerase/dehydratase domain-containing protein</fullName>
    </recommendedName>
</protein>
<evidence type="ECO:0000313" key="6">
    <source>
        <dbReference type="EMBL" id="HCY80412.1"/>
    </source>
</evidence>
<keyword evidence="2" id="KW-0210">Decarboxylase</keyword>
<evidence type="ECO:0000256" key="4">
    <source>
        <dbReference type="ARBA" id="ARBA00023239"/>
    </source>
</evidence>
<evidence type="ECO:0000256" key="3">
    <source>
        <dbReference type="ARBA" id="ARBA00023027"/>
    </source>
</evidence>
<dbReference type="PANTHER" id="PTHR43078">
    <property type="entry name" value="UDP-GLUCURONIC ACID DECARBOXYLASE-RELATED"/>
    <property type="match status" value="1"/>
</dbReference>
<keyword evidence="4" id="KW-0456">Lyase</keyword>
<comment type="cofactor">
    <cofactor evidence="1">
        <name>NAD(+)</name>
        <dbReference type="ChEBI" id="CHEBI:57540"/>
    </cofactor>
</comment>
<name>A0A3D6BMA2_9FLAO</name>
<evidence type="ECO:0000256" key="2">
    <source>
        <dbReference type="ARBA" id="ARBA00022793"/>
    </source>
</evidence>
<comment type="caution">
    <text evidence="6">The sequence shown here is derived from an EMBL/GenBank/DDBJ whole genome shotgun (WGS) entry which is preliminary data.</text>
</comment>
<keyword evidence="3" id="KW-0520">NAD</keyword>